<protein>
    <submittedName>
        <fullName evidence="3">DUF2121 domain-containing protein</fullName>
    </submittedName>
</protein>
<gene>
    <name evidence="3" type="ORF">DPC56_06720</name>
</gene>
<dbReference type="Pfam" id="PF25274">
    <property type="entry name" value="MJ0548_C"/>
    <property type="match status" value="1"/>
</dbReference>
<evidence type="ECO:0000259" key="2">
    <source>
        <dbReference type="Pfam" id="PF25274"/>
    </source>
</evidence>
<sequence>MSLIITYTSSKGCVMIGDKRKIAYLGSPQKRRELERELYNGDIKTEEELRDRAEEFGIRLNIRDDARKVRSIGDVVVGEVSLKTPFEAKRRRIYATTGAYQIIELIGSNITKFEKGESSIVIFGNKITKKLASSLLKKYWKKKTSLKEVSKLLAKIVEEVAAKTPTISPEYDLYIKTPRLDKRKAHRILRETILRDVKTLQKWRAKLQKELLKKSEQIKMASKIIKEGEIGRVINIDNDKIEVKLAPNVQAFNIKWKKVAKPGENVLMLKEGPGEVKVGDIVVIEDENLQIKDKKIPLQCNVILCKT</sequence>
<feature type="domain" description="Connectase MJ0548-like N-terminal" evidence="1">
    <location>
        <begin position="1"/>
        <end position="198"/>
    </location>
</feature>
<dbReference type="PIRSF" id="PIRSF019262">
    <property type="entry name" value="UCP019262"/>
    <property type="match status" value="1"/>
</dbReference>
<evidence type="ECO:0000259" key="1">
    <source>
        <dbReference type="Pfam" id="PF09894"/>
    </source>
</evidence>
<evidence type="ECO:0000313" key="3">
    <source>
        <dbReference type="EMBL" id="RAO78662.1"/>
    </source>
</evidence>
<accession>A0A328PE77</accession>
<comment type="caution">
    <text evidence="3">The sequence shown here is derived from an EMBL/GenBank/DDBJ whole genome shotgun (WGS) entry which is preliminary data.</text>
</comment>
<dbReference type="EMBL" id="QLOE01000009">
    <property type="protein sequence ID" value="RAO78662.1"/>
    <property type="molecule type" value="Genomic_DNA"/>
</dbReference>
<reference evidence="3 4" key="1">
    <citation type="submission" date="2018-06" db="EMBL/GenBank/DDBJ databases">
        <title>Draft genome sequence of hyperthermophilic methanogen Methanothermobacter tenebrarum sp. MCM-B 1447.</title>
        <authorList>
            <person name="Pore S.D."/>
            <person name="Dagar S."/>
            <person name="Dhakephalkar P.K."/>
        </authorList>
    </citation>
    <scope>NUCLEOTIDE SEQUENCE [LARGE SCALE GENOMIC DNA]</scope>
    <source>
        <strain evidence="3 4">MCM B 1447</strain>
    </source>
</reference>
<dbReference type="InterPro" id="IPR016754">
    <property type="entry name" value="MJ0548-like"/>
</dbReference>
<dbReference type="InterPro" id="IPR057377">
    <property type="entry name" value="MJ0548_C"/>
</dbReference>
<dbReference type="InterPro" id="IPR057262">
    <property type="entry name" value="MJ0548_N"/>
</dbReference>
<dbReference type="Pfam" id="PF09894">
    <property type="entry name" value="MJ0548_N"/>
    <property type="match status" value="1"/>
</dbReference>
<dbReference type="RefSeq" id="WP_112094313.1">
    <property type="nucleotide sequence ID" value="NZ_QLOE01000009.1"/>
</dbReference>
<organism evidence="3 4">
    <name type="scientific">Methanothermobacter tenebrarum</name>
    <dbReference type="NCBI Taxonomy" id="680118"/>
    <lineage>
        <taxon>Archaea</taxon>
        <taxon>Methanobacteriati</taxon>
        <taxon>Methanobacteriota</taxon>
        <taxon>Methanomada group</taxon>
        <taxon>Methanobacteria</taxon>
        <taxon>Methanobacteriales</taxon>
        <taxon>Methanobacteriaceae</taxon>
        <taxon>Methanothermobacter</taxon>
    </lineage>
</organism>
<dbReference type="AlphaFoldDB" id="A0A328PE77"/>
<dbReference type="Proteomes" id="UP000249782">
    <property type="component" value="Unassembled WGS sequence"/>
</dbReference>
<proteinExistence type="predicted"/>
<keyword evidence="4" id="KW-1185">Reference proteome</keyword>
<feature type="domain" description="Connectase MJ0548-like C-terminal" evidence="2">
    <location>
        <begin position="202"/>
        <end position="305"/>
    </location>
</feature>
<dbReference type="OrthoDB" id="106876at2157"/>
<name>A0A328PE77_9EURY</name>
<evidence type="ECO:0000313" key="4">
    <source>
        <dbReference type="Proteomes" id="UP000249782"/>
    </source>
</evidence>